<protein>
    <submittedName>
        <fullName evidence="1">Uncharacterized protein</fullName>
    </submittedName>
</protein>
<name>A0ABC9N820_BACUC</name>
<reference evidence="1" key="1">
    <citation type="submission" date="2007-06" db="EMBL/GenBank/DDBJ databases">
        <authorList>
            <person name="Fulton L."/>
            <person name="Clifton S."/>
            <person name="Fulton B."/>
            <person name="Xu J."/>
            <person name="Minx P."/>
            <person name="Pepin K.H."/>
            <person name="Johnson M."/>
            <person name="Thiruvilangam P."/>
            <person name="Bhonagiri V."/>
            <person name="Nash W.E."/>
            <person name="Mardis E.R."/>
            <person name="Wilson R.K."/>
        </authorList>
    </citation>
    <scope>NUCLEOTIDE SEQUENCE [LARGE SCALE GENOMIC DNA]</scope>
    <source>
        <strain evidence="1">ATCC 8492</strain>
    </source>
</reference>
<reference evidence="1" key="2">
    <citation type="submission" date="2013-11" db="EMBL/GenBank/DDBJ databases">
        <title>Draft genome sequence of Bacteroides uniformis (ATCC 8492).</title>
        <authorList>
            <person name="Sudarsanam P."/>
            <person name="Ley R."/>
            <person name="Guruge J."/>
            <person name="Turnbaugh P.J."/>
            <person name="Mahowald M."/>
            <person name="Liep D."/>
            <person name="Gordon J."/>
        </authorList>
    </citation>
    <scope>NUCLEOTIDE SEQUENCE</scope>
    <source>
        <strain evidence="1">ATCC 8492</strain>
    </source>
</reference>
<accession>A0ABC9N820</accession>
<keyword evidence="2" id="KW-1185">Reference proteome</keyword>
<evidence type="ECO:0000313" key="1">
    <source>
        <dbReference type="EMBL" id="EDO52708.1"/>
    </source>
</evidence>
<organism evidence="1 2">
    <name type="scientific">Bacteroides uniformis (strain ATCC 8492 / DSM 6597 / CCUG 4942 / CIP 103695 / JCM 5828 / KCTC 5204 / NCTC 13054 / VPI 0061)</name>
    <dbReference type="NCBI Taxonomy" id="411479"/>
    <lineage>
        <taxon>Bacteria</taxon>
        <taxon>Pseudomonadati</taxon>
        <taxon>Bacteroidota</taxon>
        <taxon>Bacteroidia</taxon>
        <taxon>Bacteroidales</taxon>
        <taxon>Bacteroidaceae</taxon>
        <taxon>Bacteroides</taxon>
    </lineage>
</organism>
<sequence length="41" mass="4843">MQPKGIFDIFLTKTKDSTRRNRNEYIKANVPLLVESINEVY</sequence>
<proteinExistence type="predicted"/>
<dbReference type="Proteomes" id="UP000004110">
    <property type="component" value="Unassembled WGS sequence"/>
</dbReference>
<evidence type="ECO:0000313" key="2">
    <source>
        <dbReference type="Proteomes" id="UP000004110"/>
    </source>
</evidence>
<dbReference type="EMBL" id="AAYH02000047">
    <property type="protein sequence ID" value="EDO52708.1"/>
    <property type="molecule type" value="Genomic_DNA"/>
</dbReference>
<dbReference type="AlphaFoldDB" id="A0ABC9N820"/>
<gene>
    <name evidence="1" type="ORF">BACUNI_03503</name>
</gene>
<comment type="caution">
    <text evidence="1">The sequence shown here is derived from an EMBL/GenBank/DDBJ whole genome shotgun (WGS) entry which is preliminary data.</text>
</comment>